<dbReference type="Proteomes" id="UP000053766">
    <property type="component" value="Unassembled WGS sequence"/>
</dbReference>
<dbReference type="EMBL" id="KN716646">
    <property type="protein sequence ID" value="KJH42612.1"/>
    <property type="molecule type" value="Genomic_DNA"/>
</dbReference>
<proteinExistence type="predicted"/>
<dbReference type="Pfam" id="PF17820">
    <property type="entry name" value="PDZ_6"/>
    <property type="match status" value="1"/>
</dbReference>
<dbReference type="AlphaFoldDB" id="A0A0D8XFX6"/>
<keyword evidence="4" id="KW-1185">Reference proteome</keyword>
<reference evidence="3 4" key="1">
    <citation type="submission" date="2013-11" db="EMBL/GenBank/DDBJ databases">
        <title>Draft genome of the bovine lungworm Dictyocaulus viviparus.</title>
        <authorList>
            <person name="Mitreva M."/>
        </authorList>
    </citation>
    <scope>NUCLEOTIDE SEQUENCE [LARGE SCALE GENOMIC DNA]</scope>
    <source>
        <strain evidence="3 4">HannoverDv2000</strain>
    </source>
</reference>
<keyword evidence="1" id="KW-0175">Coiled coil</keyword>
<name>A0A0D8XFX6_DICVI</name>
<gene>
    <name evidence="3" type="ORF">DICVIV_11398</name>
</gene>
<dbReference type="GO" id="GO:0005886">
    <property type="term" value="C:plasma membrane"/>
    <property type="evidence" value="ECO:0007669"/>
    <property type="project" value="TreeGrafter"/>
</dbReference>
<organism evidence="3 4">
    <name type="scientific">Dictyocaulus viviparus</name>
    <name type="common">Bovine lungworm</name>
    <dbReference type="NCBI Taxonomy" id="29172"/>
    <lineage>
        <taxon>Eukaryota</taxon>
        <taxon>Metazoa</taxon>
        <taxon>Ecdysozoa</taxon>
        <taxon>Nematoda</taxon>
        <taxon>Chromadorea</taxon>
        <taxon>Rhabditida</taxon>
        <taxon>Rhabditina</taxon>
        <taxon>Rhabditomorpha</taxon>
        <taxon>Strongyloidea</taxon>
        <taxon>Metastrongylidae</taxon>
        <taxon>Dictyocaulus</taxon>
    </lineage>
</organism>
<dbReference type="SMART" id="SM00228">
    <property type="entry name" value="PDZ"/>
    <property type="match status" value="2"/>
</dbReference>
<dbReference type="PANTHER" id="PTHR46360:SF1">
    <property type="entry name" value="DISKS LARGE HOMOLOG 5"/>
    <property type="match status" value="1"/>
</dbReference>
<dbReference type="InterPro" id="IPR001478">
    <property type="entry name" value="PDZ"/>
</dbReference>
<dbReference type="InterPro" id="IPR041489">
    <property type="entry name" value="PDZ_6"/>
</dbReference>
<accession>A0A0D8XFX6</accession>
<dbReference type="InterPro" id="IPR036034">
    <property type="entry name" value="PDZ_sf"/>
</dbReference>
<feature type="domain" description="PDZ" evidence="2">
    <location>
        <begin position="235"/>
        <end position="284"/>
    </location>
</feature>
<dbReference type="GO" id="GO:0035331">
    <property type="term" value="P:negative regulation of hippo signaling"/>
    <property type="evidence" value="ECO:0007669"/>
    <property type="project" value="TreeGrafter"/>
</dbReference>
<evidence type="ECO:0000313" key="3">
    <source>
        <dbReference type="EMBL" id="KJH42612.1"/>
    </source>
</evidence>
<dbReference type="PROSITE" id="PS50106">
    <property type="entry name" value="PDZ"/>
    <property type="match status" value="2"/>
</dbReference>
<evidence type="ECO:0000259" key="2">
    <source>
        <dbReference type="PROSITE" id="PS50106"/>
    </source>
</evidence>
<dbReference type="PANTHER" id="PTHR46360">
    <property type="entry name" value="DISKS LARGE HOMOLOG 5"/>
    <property type="match status" value="1"/>
</dbReference>
<dbReference type="InterPro" id="IPR053004">
    <property type="entry name" value="MAGUK_Signaling_Regulators"/>
</dbReference>
<protein>
    <submittedName>
        <fullName evidence="3">PDZ/DHR/GLGF domain protein</fullName>
    </submittedName>
</protein>
<sequence>MGKQKSLEIAFCATTQPKLPISHFPFCFGFDNLRAVAYRLEVEESRNRMKNQLESVQRDYEETMAERSTVLEENTRMSEERDHLRQTVHALSRTLNELKRLKDERDIAVREAKVADAECRDALLRLKQVEYENEPLVDLWDTHTVEVALPCPKLNLGIVLSGGKTDSRSSISTPIYVKDIISGSPLENMLKRLDHILMVNDIDVMEMDQRSVIDILRNSHHLKILVRRRGNVSNIRDITFTSNRDIGIELRNGVFVNAVEAGGAASRLGVEPGHRIIHVNNVPVYDAKQAEQLIECLLIASLQRFASLDVSRLLPAALAAPLWRIISRVLEDKRLLVVTELSALFALSWRMQME</sequence>
<dbReference type="Pfam" id="PF00595">
    <property type="entry name" value="PDZ"/>
    <property type="match status" value="1"/>
</dbReference>
<feature type="coiled-coil region" evidence="1">
    <location>
        <begin position="39"/>
        <end position="118"/>
    </location>
</feature>
<dbReference type="Gene3D" id="2.30.42.10">
    <property type="match status" value="2"/>
</dbReference>
<evidence type="ECO:0000256" key="1">
    <source>
        <dbReference type="SAM" id="Coils"/>
    </source>
</evidence>
<dbReference type="STRING" id="29172.A0A0D8XFX6"/>
<dbReference type="SUPFAM" id="SSF50156">
    <property type="entry name" value="PDZ domain-like"/>
    <property type="match status" value="2"/>
</dbReference>
<reference evidence="4" key="2">
    <citation type="journal article" date="2016" name="Sci. Rep.">
        <title>Dictyocaulus viviparus genome, variome and transcriptome elucidate lungworm biology and support future intervention.</title>
        <authorList>
            <person name="McNulty S.N."/>
            <person name="Strube C."/>
            <person name="Rosa B.A."/>
            <person name="Martin J.C."/>
            <person name="Tyagi R."/>
            <person name="Choi Y.J."/>
            <person name="Wang Q."/>
            <person name="Hallsworth Pepin K."/>
            <person name="Zhang X."/>
            <person name="Ozersky P."/>
            <person name="Wilson R.K."/>
            <person name="Sternberg P.W."/>
            <person name="Gasser R.B."/>
            <person name="Mitreva M."/>
        </authorList>
    </citation>
    <scope>NUCLEOTIDE SEQUENCE [LARGE SCALE GENOMIC DNA]</scope>
    <source>
        <strain evidence="4">HannoverDv2000</strain>
    </source>
</reference>
<evidence type="ECO:0000313" key="4">
    <source>
        <dbReference type="Proteomes" id="UP000053766"/>
    </source>
</evidence>
<feature type="domain" description="PDZ" evidence="2">
    <location>
        <begin position="146"/>
        <end position="231"/>
    </location>
</feature>
<dbReference type="OrthoDB" id="5829588at2759"/>